<evidence type="ECO:0000259" key="4">
    <source>
        <dbReference type="PROSITE" id="PS50949"/>
    </source>
</evidence>
<dbReference type="InterPro" id="IPR036390">
    <property type="entry name" value="WH_DNA-bd_sf"/>
</dbReference>
<dbReference type="PANTHER" id="PTHR43537:SF24">
    <property type="entry name" value="GLUCONATE OPERON TRANSCRIPTIONAL REPRESSOR"/>
    <property type="match status" value="1"/>
</dbReference>
<evidence type="ECO:0000256" key="2">
    <source>
        <dbReference type="ARBA" id="ARBA00023125"/>
    </source>
</evidence>
<dbReference type="SUPFAM" id="SSF46785">
    <property type="entry name" value="Winged helix' DNA-binding domain"/>
    <property type="match status" value="1"/>
</dbReference>
<dbReference type="InterPro" id="IPR000524">
    <property type="entry name" value="Tscrpt_reg_HTH_GntR"/>
</dbReference>
<name>A0A858ZNR7_9BURK</name>
<keyword evidence="3" id="KW-0804">Transcription</keyword>
<dbReference type="EMBL" id="CP051298">
    <property type="protein sequence ID" value="QKD42428.1"/>
    <property type="molecule type" value="Genomic_DNA"/>
</dbReference>
<dbReference type="InterPro" id="IPR008920">
    <property type="entry name" value="TF_FadR/GntR_C"/>
</dbReference>
<reference evidence="5 6" key="1">
    <citation type="submission" date="2020-05" db="EMBL/GenBank/DDBJ databases">
        <title>Complete genome sequence of Alicycliphilus denitrificans DP3.</title>
        <authorList>
            <person name="Chen X."/>
        </authorList>
    </citation>
    <scope>NUCLEOTIDE SEQUENCE [LARGE SCALE GENOMIC DNA]</scope>
    <source>
        <strain evidence="5 6">DP3</strain>
    </source>
</reference>
<evidence type="ECO:0000313" key="6">
    <source>
        <dbReference type="Proteomes" id="UP000500755"/>
    </source>
</evidence>
<evidence type="ECO:0000313" key="5">
    <source>
        <dbReference type="EMBL" id="QKD42428.1"/>
    </source>
</evidence>
<dbReference type="PRINTS" id="PR00035">
    <property type="entry name" value="HTHGNTR"/>
</dbReference>
<organism evidence="5 6">
    <name type="scientific">Alicycliphilus denitrificans</name>
    <dbReference type="NCBI Taxonomy" id="179636"/>
    <lineage>
        <taxon>Bacteria</taxon>
        <taxon>Pseudomonadati</taxon>
        <taxon>Pseudomonadota</taxon>
        <taxon>Betaproteobacteria</taxon>
        <taxon>Burkholderiales</taxon>
        <taxon>Comamonadaceae</taxon>
        <taxon>Alicycliphilus</taxon>
    </lineage>
</organism>
<dbReference type="PROSITE" id="PS50949">
    <property type="entry name" value="HTH_GNTR"/>
    <property type="match status" value="1"/>
</dbReference>
<dbReference type="Pfam" id="PF07729">
    <property type="entry name" value="FCD"/>
    <property type="match status" value="1"/>
</dbReference>
<feature type="domain" description="HTH gntR-type" evidence="4">
    <location>
        <begin position="29"/>
        <end position="96"/>
    </location>
</feature>
<dbReference type="Gene3D" id="1.10.10.10">
    <property type="entry name" value="Winged helix-like DNA-binding domain superfamily/Winged helix DNA-binding domain"/>
    <property type="match status" value="1"/>
</dbReference>
<dbReference type="Pfam" id="PF00392">
    <property type="entry name" value="GntR"/>
    <property type="match status" value="1"/>
</dbReference>
<accession>A0A858ZNR7</accession>
<dbReference type="InterPro" id="IPR036388">
    <property type="entry name" value="WH-like_DNA-bd_sf"/>
</dbReference>
<dbReference type="Gene3D" id="1.20.120.530">
    <property type="entry name" value="GntR ligand-binding domain-like"/>
    <property type="match status" value="1"/>
</dbReference>
<evidence type="ECO:0000256" key="3">
    <source>
        <dbReference type="ARBA" id="ARBA00023163"/>
    </source>
</evidence>
<dbReference type="SMART" id="SM00345">
    <property type="entry name" value="HTH_GNTR"/>
    <property type="match status" value="1"/>
</dbReference>
<proteinExistence type="predicted"/>
<gene>
    <name evidence="5" type="ORF">HF896_01835</name>
</gene>
<keyword evidence="2" id="KW-0238">DNA-binding</keyword>
<protein>
    <submittedName>
        <fullName evidence="5">GntR family transcriptional regulator</fullName>
    </submittedName>
</protein>
<dbReference type="PANTHER" id="PTHR43537">
    <property type="entry name" value="TRANSCRIPTIONAL REGULATOR, GNTR FAMILY"/>
    <property type="match status" value="1"/>
</dbReference>
<dbReference type="SMART" id="SM00895">
    <property type="entry name" value="FCD"/>
    <property type="match status" value="1"/>
</dbReference>
<dbReference type="GO" id="GO:0003677">
    <property type="term" value="F:DNA binding"/>
    <property type="evidence" value="ECO:0007669"/>
    <property type="project" value="UniProtKB-KW"/>
</dbReference>
<keyword evidence="1" id="KW-0805">Transcription regulation</keyword>
<dbReference type="CDD" id="cd07377">
    <property type="entry name" value="WHTH_GntR"/>
    <property type="match status" value="1"/>
</dbReference>
<dbReference type="GO" id="GO:0003700">
    <property type="term" value="F:DNA-binding transcription factor activity"/>
    <property type="evidence" value="ECO:0007669"/>
    <property type="project" value="InterPro"/>
</dbReference>
<evidence type="ECO:0000256" key="1">
    <source>
        <dbReference type="ARBA" id="ARBA00023015"/>
    </source>
</evidence>
<sequence>MRCANVGTFFLACPMPSNTLPEPAADVPESAADTVFHGIVQGLAQQRFVPGQRLVEVDLAAQFGVSRASVREALQRLAAEGLVDLFRNKGAAIRTLSARETLEVLDVAERMTGLLARSAARAVAAGAPRAPIEDALARLHEADRGQGQETFASARRALYRALLATSGSRELRRLLPTIHMPIVYAQHRPAALQRIRMRDYRAMCEAVLQGDEDAADAAGMQHVRNVREAIEAAIASDLGQARR</sequence>
<dbReference type="SUPFAM" id="SSF48008">
    <property type="entry name" value="GntR ligand-binding domain-like"/>
    <property type="match status" value="1"/>
</dbReference>
<dbReference type="RefSeq" id="WP_013517278.1">
    <property type="nucleotide sequence ID" value="NZ_CP051298.1"/>
</dbReference>
<dbReference type="InterPro" id="IPR011711">
    <property type="entry name" value="GntR_C"/>
</dbReference>
<dbReference type="AlphaFoldDB" id="A0A858ZNR7"/>
<dbReference type="Proteomes" id="UP000500755">
    <property type="component" value="Chromosome"/>
</dbReference>